<dbReference type="KEGG" id="scd:Spica_0259"/>
<keyword evidence="1" id="KW-0378">Hydrolase</keyword>
<accession>F8EYJ4</accession>
<dbReference type="Gene3D" id="1.10.150.240">
    <property type="entry name" value="Putative phosphatase, domain 2"/>
    <property type="match status" value="1"/>
</dbReference>
<gene>
    <name evidence="1" type="ordered locus">Spica_0259</name>
</gene>
<dbReference type="Gene3D" id="3.40.50.1000">
    <property type="entry name" value="HAD superfamily/HAD-like"/>
    <property type="match status" value="1"/>
</dbReference>
<protein>
    <submittedName>
        <fullName evidence="1">Haloacid dehalogenase domain protein hydrolase</fullName>
    </submittedName>
</protein>
<dbReference type="OrthoDB" id="359207at2"/>
<dbReference type="InterPro" id="IPR006439">
    <property type="entry name" value="HAD-SF_hydro_IA"/>
</dbReference>
<dbReference type="HOGENOM" id="CLU_045011_9_5_12"/>
<reference evidence="2" key="1">
    <citation type="journal article" date="2013" name="Stand. Genomic Sci.">
        <title>Genome sequence of the thermophilic fresh-water bacterium Spirochaeta caldaria type strain (H1(T)), reclassification of Spirochaeta caldaria, Spirochaeta stenostrepta, and Spirochaeta zuelzerae in the genus Treponema as Treponema caldaria comb. nov., Treponema stenostrepta comb. nov., and Treponema zuelzerae comb. nov., and emendation of the genus Treponema.</title>
        <authorList>
            <person name="Abt B."/>
            <person name="Goker M."/>
            <person name="Scheuner C."/>
            <person name="Han C."/>
            <person name="Lu M."/>
            <person name="Misra M."/>
            <person name="Lapidus A."/>
            <person name="Nolan M."/>
            <person name="Lucas S."/>
            <person name="Hammon N."/>
            <person name="Deshpande S."/>
            <person name="Cheng J.F."/>
            <person name="Tapia R."/>
            <person name="Goodwin L.A."/>
            <person name="Pitluck S."/>
            <person name="Liolios K."/>
            <person name="Pagani I."/>
            <person name="Ivanova N."/>
            <person name="Mavromatis K."/>
            <person name="Mikhailova N."/>
            <person name="Huntemann M."/>
            <person name="Pati A."/>
            <person name="Chen A."/>
            <person name="Palaniappan K."/>
            <person name="Land M."/>
            <person name="Hauser L."/>
            <person name="Jeffries C.D."/>
            <person name="Rohde M."/>
            <person name="Spring S."/>
            <person name="Gronow S."/>
            <person name="Detter J.C."/>
            <person name="Bristow J."/>
            <person name="Eisen J.A."/>
            <person name="Markowitz V."/>
            <person name="Hugenholtz P."/>
            <person name="Kyrpides N.C."/>
            <person name="Woyke T."/>
            <person name="Klenk H.P."/>
        </authorList>
    </citation>
    <scope>NUCLEOTIDE SEQUENCE</scope>
    <source>
        <strain evidence="2">ATCC 51460 / DSM 7334 / H1</strain>
    </source>
</reference>
<organism evidence="1 2">
    <name type="scientific">Gracilinema caldarium (strain ATCC 51460 / DSM 7334 / H1)</name>
    <name type="common">Treponema caldarium</name>
    <dbReference type="NCBI Taxonomy" id="744872"/>
    <lineage>
        <taxon>Bacteria</taxon>
        <taxon>Pseudomonadati</taxon>
        <taxon>Spirochaetota</taxon>
        <taxon>Spirochaetia</taxon>
        <taxon>Spirochaetales</taxon>
        <taxon>Breznakiellaceae</taxon>
        <taxon>Gracilinema</taxon>
    </lineage>
</organism>
<dbReference type="PANTHER" id="PTHR43611:SF3">
    <property type="entry name" value="FLAVIN MONONUCLEOTIDE HYDROLASE 1, CHLOROPLATIC"/>
    <property type="match status" value="1"/>
</dbReference>
<dbReference type="AlphaFoldDB" id="F8EYJ4"/>
<dbReference type="GO" id="GO:0016787">
    <property type="term" value="F:hydrolase activity"/>
    <property type="evidence" value="ECO:0007669"/>
    <property type="project" value="UniProtKB-KW"/>
</dbReference>
<dbReference type="InterPro" id="IPR023198">
    <property type="entry name" value="PGP-like_dom2"/>
</dbReference>
<dbReference type="SFLD" id="SFLDS00003">
    <property type="entry name" value="Haloacid_Dehalogenase"/>
    <property type="match status" value="1"/>
</dbReference>
<dbReference type="PRINTS" id="PR00413">
    <property type="entry name" value="HADHALOGNASE"/>
</dbReference>
<dbReference type="Proteomes" id="UP000000503">
    <property type="component" value="Chromosome"/>
</dbReference>
<proteinExistence type="predicted"/>
<keyword evidence="2" id="KW-1185">Reference proteome</keyword>
<dbReference type="SFLD" id="SFLDG01129">
    <property type="entry name" value="C1.5:_HAD__Beta-PGM__Phosphata"/>
    <property type="match status" value="1"/>
</dbReference>
<dbReference type="RefSeq" id="WP_013967739.1">
    <property type="nucleotide sequence ID" value="NC_015732.1"/>
</dbReference>
<dbReference type="STRING" id="744872.Spica_0259"/>
<dbReference type="NCBIfam" id="TIGR01509">
    <property type="entry name" value="HAD-SF-IA-v3"/>
    <property type="match status" value="1"/>
</dbReference>
<name>F8EYJ4_GRAC1</name>
<dbReference type="eggNOG" id="COG1011">
    <property type="taxonomic scope" value="Bacteria"/>
</dbReference>
<dbReference type="InterPro" id="IPR023214">
    <property type="entry name" value="HAD_sf"/>
</dbReference>
<evidence type="ECO:0000313" key="2">
    <source>
        <dbReference type="Proteomes" id="UP000000503"/>
    </source>
</evidence>
<dbReference type="EMBL" id="CP002868">
    <property type="protein sequence ID" value="AEJ18426.1"/>
    <property type="molecule type" value="Genomic_DNA"/>
</dbReference>
<dbReference type="SUPFAM" id="SSF56784">
    <property type="entry name" value="HAD-like"/>
    <property type="match status" value="1"/>
</dbReference>
<sequence>MNRETIKREKPLFIFDMGGVVVKSFHCVHAMAASLSLTTEQFFAISASVPERDNTDNPYNIGLIRHLQEGRITETGFWNSFQEATKTAFPYINLKIPEAYLRGEASLWGAYFYPQRDRAVWSILEQLKKQGYRVVCGTNTLEAHYRYHKKQGDYDIFDRVYASHEMGLIKPEGSFWQYILESEGFPAAQAFFVDDLEENAQAAERLGLRVHRFIDAAGLEQALSVQGYL</sequence>
<evidence type="ECO:0000313" key="1">
    <source>
        <dbReference type="EMBL" id="AEJ18426.1"/>
    </source>
</evidence>
<dbReference type="InterPro" id="IPR036412">
    <property type="entry name" value="HAD-like_sf"/>
</dbReference>
<dbReference type="PANTHER" id="PTHR43611">
    <property type="entry name" value="ALPHA-D-GLUCOSE 1-PHOSPHATE PHOSPHATASE"/>
    <property type="match status" value="1"/>
</dbReference>
<dbReference type="Pfam" id="PF00702">
    <property type="entry name" value="Hydrolase"/>
    <property type="match status" value="1"/>
</dbReference>